<protein>
    <submittedName>
        <fullName evidence="1">Uncharacterized protein</fullName>
    </submittedName>
</protein>
<feature type="non-terminal residue" evidence="1">
    <location>
        <position position="70"/>
    </location>
</feature>
<dbReference type="OrthoDB" id="29853at2759"/>
<dbReference type="Proteomes" id="UP000016931">
    <property type="component" value="Unassembled WGS sequence"/>
</dbReference>
<dbReference type="GeneID" id="27899084"/>
<organism evidence="1 2">
    <name type="scientific">Sphaerulina musiva (strain SO2202)</name>
    <name type="common">Poplar stem canker fungus</name>
    <name type="synonym">Septoria musiva</name>
    <dbReference type="NCBI Taxonomy" id="692275"/>
    <lineage>
        <taxon>Eukaryota</taxon>
        <taxon>Fungi</taxon>
        <taxon>Dikarya</taxon>
        <taxon>Ascomycota</taxon>
        <taxon>Pezizomycotina</taxon>
        <taxon>Dothideomycetes</taxon>
        <taxon>Dothideomycetidae</taxon>
        <taxon>Mycosphaerellales</taxon>
        <taxon>Mycosphaerellaceae</taxon>
        <taxon>Sphaerulina</taxon>
    </lineage>
</organism>
<dbReference type="RefSeq" id="XP_016760634.1">
    <property type="nucleotide sequence ID" value="XM_016901947.1"/>
</dbReference>
<evidence type="ECO:0000313" key="2">
    <source>
        <dbReference type="Proteomes" id="UP000016931"/>
    </source>
</evidence>
<reference evidence="1 2" key="1">
    <citation type="journal article" date="2012" name="PLoS Pathog.">
        <title>Diverse lifestyles and strategies of plant pathogenesis encoded in the genomes of eighteen Dothideomycetes fungi.</title>
        <authorList>
            <person name="Ohm R.A."/>
            <person name="Feau N."/>
            <person name="Henrissat B."/>
            <person name="Schoch C.L."/>
            <person name="Horwitz B.A."/>
            <person name="Barry K.W."/>
            <person name="Condon B.J."/>
            <person name="Copeland A.C."/>
            <person name="Dhillon B."/>
            <person name="Glaser F."/>
            <person name="Hesse C.N."/>
            <person name="Kosti I."/>
            <person name="LaButti K."/>
            <person name="Lindquist E.A."/>
            <person name="Lucas S."/>
            <person name="Salamov A.A."/>
            <person name="Bradshaw R.E."/>
            <person name="Ciuffetti L."/>
            <person name="Hamelin R.C."/>
            <person name="Kema G.H.J."/>
            <person name="Lawrence C."/>
            <person name="Scott J.A."/>
            <person name="Spatafora J.W."/>
            <person name="Turgeon B.G."/>
            <person name="de Wit P.J.G.M."/>
            <person name="Zhong S."/>
            <person name="Goodwin S.B."/>
            <person name="Grigoriev I.V."/>
        </authorList>
    </citation>
    <scope>NUCLEOTIDE SEQUENCE [LARGE SCALE GENOMIC DNA]</scope>
    <source>
        <strain evidence="1 2">SO2202</strain>
    </source>
</reference>
<accession>M3CFB9</accession>
<evidence type="ECO:0000313" key="1">
    <source>
        <dbReference type="EMBL" id="EMF12513.1"/>
    </source>
</evidence>
<name>M3CFB9_SPHMS</name>
<keyword evidence="2" id="KW-1185">Reference proteome</keyword>
<dbReference type="HOGENOM" id="CLU_203576_0_0_1"/>
<feature type="non-terminal residue" evidence="1">
    <location>
        <position position="1"/>
    </location>
</feature>
<dbReference type="EMBL" id="KB456264">
    <property type="protein sequence ID" value="EMF12513.1"/>
    <property type="molecule type" value="Genomic_DNA"/>
</dbReference>
<gene>
    <name evidence="1" type="ORF">SEPMUDRAFT_12503</name>
</gene>
<dbReference type="AlphaFoldDB" id="M3CFB9"/>
<proteinExistence type="predicted"/>
<sequence length="70" mass="8258">RCYLLEVPLAVRDRIYESALLLNEGEPELITKENFAQPALLCTCRRIRFEASPVFYIMNNFMFQLPNFDI</sequence>